<reference evidence="2" key="1">
    <citation type="submission" date="2015-09" db="EMBL/GenBank/DDBJ databases">
        <title>Complete sequence of Algoriphagus sp. M8-2.</title>
        <authorList>
            <person name="Shintani M."/>
        </authorList>
    </citation>
    <scope>NUCLEOTIDE SEQUENCE [LARGE SCALE GENOMIC DNA]</scope>
    <source>
        <strain evidence="2">M8-2</strain>
    </source>
</reference>
<dbReference type="EMBL" id="CP012836">
    <property type="protein sequence ID" value="AMQ57494.1"/>
    <property type="molecule type" value="Genomic_DNA"/>
</dbReference>
<reference evidence="1 2" key="2">
    <citation type="journal article" date="2016" name="Genome Announc.">
        <title>Complete Genome Sequence of Algoriphagus sp. Strain M8-2, Isolated from a Brackish Lake.</title>
        <authorList>
            <person name="Muraguchi Y."/>
            <person name="Kushimoto K."/>
            <person name="Ohtsubo Y."/>
            <person name="Suzuki T."/>
            <person name="Dohra H."/>
            <person name="Kimbara K."/>
            <person name="Shintani M."/>
        </authorList>
    </citation>
    <scope>NUCLEOTIDE SEQUENCE [LARGE SCALE GENOMIC DNA]</scope>
    <source>
        <strain evidence="1 2">M8-2</strain>
    </source>
</reference>
<dbReference type="AlphaFoldDB" id="A0A142EQT9"/>
<dbReference type="KEGG" id="alm:AO498_13685"/>
<evidence type="ECO:0000313" key="2">
    <source>
        <dbReference type="Proteomes" id="UP000073816"/>
    </source>
</evidence>
<dbReference type="Proteomes" id="UP000073816">
    <property type="component" value="Chromosome"/>
</dbReference>
<name>A0A142EQT9_9BACT</name>
<evidence type="ECO:0000313" key="1">
    <source>
        <dbReference type="EMBL" id="AMQ57494.1"/>
    </source>
</evidence>
<proteinExistence type="predicted"/>
<keyword evidence="2" id="KW-1185">Reference proteome</keyword>
<accession>A0A142EQT9</accession>
<organism evidence="1 2">
    <name type="scientific">Algoriphagus sanaruensis</name>
    <dbReference type="NCBI Taxonomy" id="1727163"/>
    <lineage>
        <taxon>Bacteria</taxon>
        <taxon>Pseudomonadati</taxon>
        <taxon>Bacteroidota</taxon>
        <taxon>Cytophagia</taxon>
        <taxon>Cytophagales</taxon>
        <taxon>Cyclobacteriaceae</taxon>
        <taxon>Algoriphagus</taxon>
    </lineage>
</organism>
<dbReference type="PATRIC" id="fig|1727163.4.peg.2857"/>
<gene>
    <name evidence="1" type="ORF">AO498_13685</name>
</gene>
<protein>
    <submittedName>
        <fullName evidence="1">Uncharacterized protein</fullName>
    </submittedName>
</protein>
<dbReference type="STRING" id="1727163.AO498_13685"/>
<sequence length="65" mass="7359">MKKNVLIDEGDFSYTDEEKRPLGGAQSVFIGLVNGLSAIGCQVEVRNRCEVEFSSSFINWKRLNY</sequence>